<name>A0A7K3UFC1_9HYPH</name>
<evidence type="ECO:0000313" key="2">
    <source>
        <dbReference type="Proteomes" id="UP000471753"/>
    </source>
</evidence>
<reference evidence="1 2" key="1">
    <citation type="submission" date="2019-12" db="EMBL/GenBank/DDBJ databases">
        <title>Rhizobium genotypes associated with high levels of biological nitrogen fixation by grain legumes in a temperate-maritime cropping system.</title>
        <authorList>
            <person name="Maluk M."/>
            <person name="Francesc Ferrando Molina F."/>
            <person name="Lopez Del Egido L."/>
            <person name="Lafos M."/>
            <person name="Langarica-Fuentes A."/>
            <person name="Gebre Yohannes G."/>
            <person name="Young M.W."/>
            <person name="Martin P."/>
            <person name="Gantlett R."/>
            <person name="Kenicer G."/>
            <person name="Hawes C."/>
            <person name="Begg G.S."/>
            <person name="Quilliam R.S."/>
            <person name="Squire G.R."/>
            <person name="Poole P.S."/>
            <person name="Young P.W."/>
            <person name="Iannetta P.M."/>
            <person name="James E.K."/>
        </authorList>
    </citation>
    <scope>NUCLEOTIDE SEQUENCE [LARGE SCALE GENOMIC DNA]</scope>
    <source>
        <strain evidence="1 2">JHI366</strain>
    </source>
</reference>
<protein>
    <submittedName>
        <fullName evidence="1">Uncharacterized protein</fullName>
    </submittedName>
</protein>
<dbReference type="AlphaFoldDB" id="A0A7K3UFC1"/>
<evidence type="ECO:0000313" key="1">
    <source>
        <dbReference type="EMBL" id="NEJ72377.1"/>
    </source>
</evidence>
<organism evidence="1 2">
    <name type="scientific">Rhizobium phaseoli</name>
    <dbReference type="NCBI Taxonomy" id="396"/>
    <lineage>
        <taxon>Bacteria</taxon>
        <taxon>Pseudomonadati</taxon>
        <taxon>Pseudomonadota</taxon>
        <taxon>Alphaproteobacteria</taxon>
        <taxon>Hyphomicrobiales</taxon>
        <taxon>Rhizobiaceae</taxon>
        <taxon>Rhizobium/Agrobacterium group</taxon>
        <taxon>Rhizobium</taxon>
    </lineage>
</organism>
<proteinExistence type="predicted"/>
<comment type="caution">
    <text evidence="1">The sequence shown here is derived from an EMBL/GenBank/DDBJ whole genome shotgun (WGS) entry which is preliminary data.</text>
</comment>
<accession>A0A7K3UFC1</accession>
<sequence>MGKADGYLSFATSLTIGGGVSRSSSKRFRLGFAAGFRGLRCAVPLRRIKAKKIPIVQTNLTFWPSKID</sequence>
<dbReference type="Proteomes" id="UP000471753">
    <property type="component" value="Unassembled WGS sequence"/>
</dbReference>
<gene>
    <name evidence="1" type="ORF">GR197_17840</name>
</gene>
<dbReference type="RefSeq" id="WP_164011803.1">
    <property type="nucleotide sequence ID" value="NZ_WUFT01000010.1"/>
</dbReference>
<dbReference type="EMBL" id="WUFT01000010">
    <property type="protein sequence ID" value="NEJ72377.1"/>
    <property type="molecule type" value="Genomic_DNA"/>
</dbReference>